<dbReference type="NCBIfam" id="TIGR01549">
    <property type="entry name" value="HAD-SF-IA-v1"/>
    <property type="match status" value="1"/>
</dbReference>
<dbReference type="PRINTS" id="PR00413">
    <property type="entry name" value="HADHALOGNASE"/>
</dbReference>
<dbReference type="InterPro" id="IPR023214">
    <property type="entry name" value="HAD_sf"/>
</dbReference>
<dbReference type="RefSeq" id="WP_283203034.1">
    <property type="nucleotide sequence ID" value="NZ_JASGCB010000005.1"/>
</dbReference>
<evidence type="ECO:0000313" key="1">
    <source>
        <dbReference type="EMBL" id="MDI9259478.1"/>
    </source>
</evidence>
<dbReference type="SFLD" id="SFLDS00003">
    <property type="entry name" value="Haloacid_Dehalogenase"/>
    <property type="match status" value="1"/>
</dbReference>
<organism evidence="1 2">
    <name type="scientific">Alicyclobacillus sendaiensis PA2</name>
    <dbReference type="NCBI Taxonomy" id="3029425"/>
    <lineage>
        <taxon>Bacteria</taxon>
        <taxon>Bacillati</taxon>
        <taxon>Bacillota</taxon>
        <taxon>Bacilli</taxon>
        <taxon>Bacillales</taxon>
        <taxon>Alicyclobacillaceae</taxon>
        <taxon>Alicyclobacillus</taxon>
    </lineage>
</organism>
<dbReference type="Pfam" id="PF00702">
    <property type="entry name" value="Hydrolase"/>
    <property type="match status" value="1"/>
</dbReference>
<evidence type="ECO:0000313" key="2">
    <source>
        <dbReference type="Proteomes" id="UP001529245"/>
    </source>
</evidence>
<dbReference type="PANTHER" id="PTHR43481:SF4">
    <property type="entry name" value="GLYCEROL-1-PHOSPHATE PHOSPHOHYDROLASE 1-RELATED"/>
    <property type="match status" value="1"/>
</dbReference>
<dbReference type="SFLD" id="SFLDG01135">
    <property type="entry name" value="C1.5.6:_HAD__Beta-PGM__Phospha"/>
    <property type="match status" value="1"/>
</dbReference>
<dbReference type="InterPro" id="IPR051806">
    <property type="entry name" value="HAD-like_SPP"/>
</dbReference>
<dbReference type="Proteomes" id="UP001529245">
    <property type="component" value="Unassembled WGS sequence"/>
</dbReference>
<protein>
    <submittedName>
        <fullName evidence="1">HAD family phosphatase</fullName>
    </submittedName>
</protein>
<dbReference type="InterPro" id="IPR023198">
    <property type="entry name" value="PGP-like_dom2"/>
</dbReference>
<dbReference type="EMBL" id="JASGCB010000005">
    <property type="protein sequence ID" value="MDI9259478.1"/>
    <property type="molecule type" value="Genomic_DNA"/>
</dbReference>
<keyword evidence="2" id="KW-1185">Reference proteome</keyword>
<reference evidence="1 2" key="1">
    <citation type="submission" date="2023-04" db="EMBL/GenBank/DDBJ databases">
        <title>A. sendaiensis sub sp. chiapanensis a novel subspecie with specific adaptation in bacterial cell wall isolated from an active volcano.</title>
        <authorList>
            <person name="Alvarez Gutierrez P.E."/>
            <person name="Ortiz Cortes L.Y."/>
        </authorList>
    </citation>
    <scope>NUCLEOTIDE SEQUENCE [LARGE SCALE GENOMIC DNA]</scope>
    <source>
        <strain evidence="1 2">PA2</strain>
    </source>
</reference>
<dbReference type="NCBIfam" id="TIGR01509">
    <property type="entry name" value="HAD-SF-IA-v3"/>
    <property type="match status" value="1"/>
</dbReference>
<dbReference type="InterPro" id="IPR036412">
    <property type="entry name" value="HAD-like_sf"/>
</dbReference>
<proteinExistence type="predicted"/>
<dbReference type="InterPro" id="IPR006439">
    <property type="entry name" value="HAD-SF_hydro_IA"/>
</dbReference>
<dbReference type="Gene3D" id="1.10.150.240">
    <property type="entry name" value="Putative phosphatase, domain 2"/>
    <property type="match status" value="1"/>
</dbReference>
<sequence length="223" mass="24850">MRAVIFDFDGTIVDTERAWYEAYAGLYRRHGRELPFHLYAKTVGTSADAFDPVRHLCDADASIRREDAERAVEQEHRRLLDDEPLRPGVRASLQELRRLGVSIGLATSSRRAYVEPFLAKYGIQSFFDAIATADDVIRVKPDPELYQLACRRLGVAPSEALAVEDSPHGAQAAIAAGLPVLCVPNAITKHLSFPDGCRFRSSLEGVDWPSLLEALSERKEEQE</sequence>
<name>A0ABT6XWL3_ALISE</name>
<gene>
    <name evidence="1" type="ORF">QID03_04695</name>
</gene>
<dbReference type="PANTHER" id="PTHR43481">
    <property type="entry name" value="FRUCTOSE-1-PHOSPHATE PHOSPHATASE"/>
    <property type="match status" value="1"/>
</dbReference>
<comment type="caution">
    <text evidence="1">The sequence shown here is derived from an EMBL/GenBank/DDBJ whole genome shotgun (WGS) entry which is preliminary data.</text>
</comment>
<accession>A0ABT6XWL3</accession>
<dbReference type="Gene3D" id="3.40.50.1000">
    <property type="entry name" value="HAD superfamily/HAD-like"/>
    <property type="match status" value="1"/>
</dbReference>
<dbReference type="SUPFAM" id="SSF56784">
    <property type="entry name" value="HAD-like"/>
    <property type="match status" value="1"/>
</dbReference>
<dbReference type="SFLD" id="SFLDG01129">
    <property type="entry name" value="C1.5:_HAD__Beta-PGM__Phosphata"/>
    <property type="match status" value="1"/>
</dbReference>